<dbReference type="PANTHER" id="PTHR32099:SF51">
    <property type="entry name" value="CYSTEINE-RICH RECEPTOR-LIKE PROTEIN KINASE 25 ISOFORM X1"/>
    <property type="match status" value="1"/>
</dbReference>
<feature type="signal peptide" evidence="4">
    <location>
        <begin position="1"/>
        <end position="25"/>
    </location>
</feature>
<dbReference type="AlphaFoldDB" id="A0AAV5K6G6"/>
<keyword evidence="1 4" id="KW-0732">Signal</keyword>
<dbReference type="Proteomes" id="UP001054252">
    <property type="component" value="Unassembled WGS sequence"/>
</dbReference>
<accession>A0AAV5K6G6</accession>
<feature type="chain" id="PRO_5043808938" description="Gnk2-homologous domain-containing protein" evidence="4">
    <location>
        <begin position="26"/>
        <end position="324"/>
    </location>
</feature>
<dbReference type="PANTHER" id="PTHR32099">
    <property type="entry name" value="CYSTEINE-RICH REPEAT SECRETORY PROTEIN"/>
    <property type="match status" value="1"/>
</dbReference>
<evidence type="ECO:0000313" key="6">
    <source>
        <dbReference type="EMBL" id="GKV19263.1"/>
    </source>
</evidence>
<reference evidence="6 7" key="1">
    <citation type="journal article" date="2021" name="Commun. Biol.">
        <title>The genome of Shorea leprosula (Dipterocarpaceae) highlights the ecological relevance of drought in aseasonal tropical rainforests.</title>
        <authorList>
            <person name="Ng K.K.S."/>
            <person name="Kobayashi M.J."/>
            <person name="Fawcett J.A."/>
            <person name="Hatakeyama M."/>
            <person name="Paape T."/>
            <person name="Ng C.H."/>
            <person name="Ang C.C."/>
            <person name="Tnah L.H."/>
            <person name="Lee C.T."/>
            <person name="Nishiyama T."/>
            <person name="Sese J."/>
            <person name="O'Brien M.J."/>
            <person name="Copetti D."/>
            <person name="Mohd Noor M.I."/>
            <person name="Ong R.C."/>
            <person name="Putra M."/>
            <person name="Sireger I.Z."/>
            <person name="Indrioko S."/>
            <person name="Kosugi Y."/>
            <person name="Izuno A."/>
            <person name="Isagi Y."/>
            <person name="Lee S.L."/>
            <person name="Shimizu K.K."/>
        </authorList>
    </citation>
    <scope>NUCLEOTIDE SEQUENCE [LARGE SCALE GENOMIC DNA]</scope>
    <source>
        <strain evidence="6">214</strain>
    </source>
</reference>
<dbReference type="CDD" id="cd23509">
    <property type="entry name" value="Gnk2-like"/>
    <property type="match status" value="2"/>
</dbReference>
<dbReference type="EMBL" id="BPVZ01000052">
    <property type="protein sequence ID" value="GKV19263.1"/>
    <property type="molecule type" value="Genomic_DNA"/>
</dbReference>
<dbReference type="PROSITE" id="PS51473">
    <property type="entry name" value="GNK2"/>
    <property type="match status" value="2"/>
</dbReference>
<keyword evidence="2" id="KW-0677">Repeat</keyword>
<dbReference type="Pfam" id="PF01657">
    <property type="entry name" value="Stress-antifung"/>
    <property type="match status" value="2"/>
</dbReference>
<evidence type="ECO:0000256" key="2">
    <source>
        <dbReference type="ARBA" id="ARBA00022737"/>
    </source>
</evidence>
<sequence length="324" mass="35111">MRSSRLLLILFSTFFHTYLVNLSFAADSFFQSRCLPNGNFADGSTYQNNLNYLFSQVSSQGINRAFYSQINSGSPDQISITGFCRGDQQQDACRICLNDIISKIQQNCSNYKEAIGWSDFYMLHYANRLISREVAEVNPFIIRPTGTTSDDQFNQAVRSLLSTLTSQVATGTGISLQNYASGDTGLGIYALVQCTPYLPSEECSSCLETAIGKMPGTTGCKGMTGCRVLLPSCNLRYETYGSPYSPPPPNDNPHPPSSLSSPPPPKGNPHPPPSPSSPPPAPPPPKDDVPQPSPWPSSPPPGKYVPRSSPSFPPLLKGKVGRCS</sequence>
<proteinExistence type="predicted"/>
<feature type="domain" description="Gnk2-homologous" evidence="5">
    <location>
        <begin position="135"/>
        <end position="242"/>
    </location>
</feature>
<name>A0AAV5K6G6_9ROSI</name>
<keyword evidence="7" id="KW-1185">Reference proteome</keyword>
<evidence type="ECO:0000259" key="5">
    <source>
        <dbReference type="PROSITE" id="PS51473"/>
    </source>
</evidence>
<dbReference type="Gene3D" id="3.30.430.20">
    <property type="entry name" value="Gnk2 domain, C-X8-C-X2-C motif"/>
    <property type="match status" value="2"/>
</dbReference>
<comment type="caution">
    <text evidence="6">The sequence shown here is derived from an EMBL/GenBank/DDBJ whole genome shotgun (WGS) entry which is preliminary data.</text>
</comment>
<organism evidence="6 7">
    <name type="scientific">Rubroshorea leprosula</name>
    <dbReference type="NCBI Taxonomy" id="152421"/>
    <lineage>
        <taxon>Eukaryota</taxon>
        <taxon>Viridiplantae</taxon>
        <taxon>Streptophyta</taxon>
        <taxon>Embryophyta</taxon>
        <taxon>Tracheophyta</taxon>
        <taxon>Spermatophyta</taxon>
        <taxon>Magnoliopsida</taxon>
        <taxon>eudicotyledons</taxon>
        <taxon>Gunneridae</taxon>
        <taxon>Pentapetalae</taxon>
        <taxon>rosids</taxon>
        <taxon>malvids</taxon>
        <taxon>Malvales</taxon>
        <taxon>Dipterocarpaceae</taxon>
        <taxon>Rubroshorea</taxon>
    </lineage>
</organism>
<feature type="compositionally biased region" description="Pro residues" evidence="3">
    <location>
        <begin position="244"/>
        <end position="284"/>
    </location>
</feature>
<dbReference type="InterPro" id="IPR038408">
    <property type="entry name" value="GNK2_sf"/>
</dbReference>
<evidence type="ECO:0000313" key="7">
    <source>
        <dbReference type="Proteomes" id="UP001054252"/>
    </source>
</evidence>
<feature type="domain" description="Gnk2-homologous" evidence="5">
    <location>
        <begin position="28"/>
        <end position="130"/>
    </location>
</feature>
<gene>
    <name evidence="6" type="ORF">SLEP1_g29548</name>
</gene>
<protein>
    <recommendedName>
        <fullName evidence="5">Gnk2-homologous domain-containing protein</fullName>
    </recommendedName>
</protein>
<evidence type="ECO:0000256" key="3">
    <source>
        <dbReference type="SAM" id="MobiDB-lite"/>
    </source>
</evidence>
<evidence type="ECO:0000256" key="1">
    <source>
        <dbReference type="ARBA" id="ARBA00022729"/>
    </source>
</evidence>
<feature type="compositionally biased region" description="Pro residues" evidence="3">
    <location>
        <begin position="291"/>
        <end position="303"/>
    </location>
</feature>
<dbReference type="InterPro" id="IPR002902">
    <property type="entry name" value="GNK2"/>
</dbReference>
<evidence type="ECO:0000256" key="4">
    <source>
        <dbReference type="SAM" id="SignalP"/>
    </source>
</evidence>
<feature type="region of interest" description="Disordered" evidence="3">
    <location>
        <begin position="244"/>
        <end position="324"/>
    </location>
</feature>